<dbReference type="AlphaFoldDB" id="A0A1W1HH78"/>
<dbReference type="Proteomes" id="UP000191931">
    <property type="component" value="Unassembled WGS sequence"/>
</dbReference>
<organism evidence="1 2">
    <name type="scientific">Desulfamplus magnetovallimortis</name>
    <dbReference type="NCBI Taxonomy" id="1246637"/>
    <lineage>
        <taxon>Bacteria</taxon>
        <taxon>Pseudomonadati</taxon>
        <taxon>Thermodesulfobacteriota</taxon>
        <taxon>Desulfobacteria</taxon>
        <taxon>Desulfobacterales</taxon>
        <taxon>Desulfobacteraceae</taxon>
        <taxon>Desulfamplus</taxon>
    </lineage>
</organism>
<evidence type="ECO:0000313" key="1">
    <source>
        <dbReference type="EMBL" id="SLM31783.1"/>
    </source>
</evidence>
<sequence length="71" mass="8123">MLHPYILCVMENQFKYAAIKNSVRRFITVIDHPSVTMSHESLYISICYGGFPINPNDRDGITTNHESPLEP</sequence>
<accession>A0A1W1HH78</accession>
<proteinExistence type="predicted"/>
<keyword evidence="2" id="KW-1185">Reference proteome</keyword>
<gene>
    <name evidence="1" type="ORF">MTBBW1_420048</name>
</gene>
<dbReference type="EMBL" id="FWEV01000284">
    <property type="protein sequence ID" value="SLM31783.1"/>
    <property type="molecule type" value="Genomic_DNA"/>
</dbReference>
<protein>
    <submittedName>
        <fullName evidence="1">Uncharacterized protein</fullName>
    </submittedName>
</protein>
<evidence type="ECO:0000313" key="2">
    <source>
        <dbReference type="Proteomes" id="UP000191931"/>
    </source>
</evidence>
<dbReference type="STRING" id="1246637.MTBBW1_420048"/>
<name>A0A1W1HH78_9BACT</name>
<reference evidence="1 2" key="1">
    <citation type="submission" date="2017-03" db="EMBL/GenBank/DDBJ databases">
        <authorList>
            <person name="Afonso C.L."/>
            <person name="Miller P.J."/>
            <person name="Scott M.A."/>
            <person name="Spackman E."/>
            <person name="Goraichik I."/>
            <person name="Dimitrov K.M."/>
            <person name="Suarez D.L."/>
            <person name="Swayne D.E."/>
        </authorList>
    </citation>
    <scope>NUCLEOTIDE SEQUENCE [LARGE SCALE GENOMIC DNA]</scope>
    <source>
        <strain evidence="1">PRJEB14757</strain>
    </source>
</reference>